<accession>A0A4R5A4Z9</accession>
<dbReference type="InterPro" id="IPR041347">
    <property type="entry name" value="MftR_C"/>
</dbReference>
<evidence type="ECO:0000256" key="2">
    <source>
        <dbReference type="ARBA" id="ARBA00023125"/>
    </source>
</evidence>
<comment type="caution">
    <text evidence="6">The sequence shown here is derived from an EMBL/GenBank/DDBJ whole genome shotgun (WGS) entry which is preliminary data.</text>
</comment>
<dbReference type="PROSITE" id="PS50977">
    <property type="entry name" value="HTH_TETR_2"/>
    <property type="match status" value="1"/>
</dbReference>
<dbReference type="GO" id="GO:0000976">
    <property type="term" value="F:transcription cis-regulatory region binding"/>
    <property type="evidence" value="ECO:0007669"/>
    <property type="project" value="TreeGrafter"/>
</dbReference>
<evidence type="ECO:0000313" key="6">
    <source>
        <dbReference type="EMBL" id="TDD66981.1"/>
    </source>
</evidence>
<dbReference type="SUPFAM" id="SSF46689">
    <property type="entry name" value="Homeodomain-like"/>
    <property type="match status" value="1"/>
</dbReference>
<dbReference type="PRINTS" id="PR00455">
    <property type="entry name" value="HTHTETR"/>
</dbReference>
<dbReference type="Gene3D" id="1.10.357.10">
    <property type="entry name" value="Tetracycline Repressor, domain 2"/>
    <property type="match status" value="1"/>
</dbReference>
<dbReference type="EMBL" id="SMLB01000033">
    <property type="protein sequence ID" value="TDD66981.1"/>
    <property type="molecule type" value="Genomic_DNA"/>
</dbReference>
<dbReference type="OrthoDB" id="3211155at2"/>
<evidence type="ECO:0000259" key="5">
    <source>
        <dbReference type="PROSITE" id="PS50977"/>
    </source>
</evidence>
<dbReference type="PANTHER" id="PTHR30055:SF234">
    <property type="entry name" value="HTH-TYPE TRANSCRIPTIONAL REGULATOR BETI"/>
    <property type="match status" value="1"/>
</dbReference>
<dbReference type="InterPro" id="IPR009057">
    <property type="entry name" value="Homeodomain-like_sf"/>
</dbReference>
<dbReference type="Gene3D" id="1.10.10.60">
    <property type="entry name" value="Homeodomain-like"/>
    <property type="match status" value="1"/>
</dbReference>
<keyword evidence="1" id="KW-0805">Transcription regulation</keyword>
<proteinExistence type="predicted"/>
<dbReference type="InterPro" id="IPR001647">
    <property type="entry name" value="HTH_TetR"/>
</dbReference>
<evidence type="ECO:0000313" key="7">
    <source>
        <dbReference type="Proteomes" id="UP000295217"/>
    </source>
</evidence>
<organism evidence="6 7">
    <name type="scientific">Jiangella aurantiaca</name>
    <dbReference type="NCBI Taxonomy" id="2530373"/>
    <lineage>
        <taxon>Bacteria</taxon>
        <taxon>Bacillati</taxon>
        <taxon>Actinomycetota</taxon>
        <taxon>Actinomycetes</taxon>
        <taxon>Jiangellales</taxon>
        <taxon>Jiangellaceae</taxon>
        <taxon>Jiangella</taxon>
    </lineage>
</organism>
<reference evidence="6 7" key="1">
    <citation type="submission" date="2019-02" db="EMBL/GenBank/DDBJ databases">
        <title>Draft genome sequences of novel Actinobacteria.</title>
        <authorList>
            <person name="Sahin N."/>
            <person name="Ay H."/>
            <person name="Saygin H."/>
        </authorList>
    </citation>
    <scope>NUCLEOTIDE SEQUENCE [LARGE SCALE GENOMIC DNA]</scope>
    <source>
        <strain evidence="6 7">8K307</strain>
    </source>
</reference>
<dbReference type="RefSeq" id="WP_132104970.1">
    <property type="nucleotide sequence ID" value="NZ_SMLB01000033.1"/>
</dbReference>
<keyword evidence="7" id="KW-1185">Reference proteome</keyword>
<dbReference type="GO" id="GO:0003700">
    <property type="term" value="F:DNA-binding transcription factor activity"/>
    <property type="evidence" value="ECO:0007669"/>
    <property type="project" value="TreeGrafter"/>
</dbReference>
<dbReference type="PANTHER" id="PTHR30055">
    <property type="entry name" value="HTH-TYPE TRANSCRIPTIONAL REGULATOR RUTR"/>
    <property type="match status" value="1"/>
</dbReference>
<keyword evidence="2 4" id="KW-0238">DNA-binding</keyword>
<evidence type="ECO:0000256" key="4">
    <source>
        <dbReference type="PROSITE-ProRule" id="PRU00335"/>
    </source>
</evidence>
<evidence type="ECO:0000256" key="1">
    <source>
        <dbReference type="ARBA" id="ARBA00023015"/>
    </source>
</evidence>
<protein>
    <submittedName>
        <fullName evidence="6">TetR family transcriptional regulator</fullName>
    </submittedName>
</protein>
<dbReference type="Pfam" id="PF00440">
    <property type="entry name" value="TetR_N"/>
    <property type="match status" value="1"/>
</dbReference>
<evidence type="ECO:0000256" key="3">
    <source>
        <dbReference type="ARBA" id="ARBA00023163"/>
    </source>
</evidence>
<dbReference type="Proteomes" id="UP000295217">
    <property type="component" value="Unassembled WGS sequence"/>
</dbReference>
<dbReference type="InterPro" id="IPR050109">
    <property type="entry name" value="HTH-type_TetR-like_transc_reg"/>
</dbReference>
<name>A0A4R5A4Z9_9ACTN</name>
<dbReference type="Pfam" id="PF17754">
    <property type="entry name" value="TetR_C_14"/>
    <property type="match status" value="1"/>
</dbReference>
<gene>
    <name evidence="6" type="ORF">E1262_20365</name>
</gene>
<dbReference type="AlphaFoldDB" id="A0A4R5A4Z9"/>
<sequence length="202" mass="23213">MTEQMTRPLGLRERKKLKAMRHIQRVALDLFDRDGYAHVTIERIAAEAEVSPSSIYRYFGTKEMIVLWDEYDPIMLQAFDDRLAAQDPISALREVLTEVVTAAMFDQDEQFIRRRMTYMMEEPSVRASMGRQADETAVQLRQTIAKHTGRDPDGLELRVVTVALISAFMEAIAYWHDSGYRDSLREIVDGALDVIERGLRVG</sequence>
<feature type="domain" description="HTH tetR-type" evidence="5">
    <location>
        <begin position="17"/>
        <end position="77"/>
    </location>
</feature>
<keyword evidence="3" id="KW-0804">Transcription</keyword>
<feature type="DNA-binding region" description="H-T-H motif" evidence="4">
    <location>
        <begin position="40"/>
        <end position="59"/>
    </location>
</feature>